<keyword evidence="2" id="KW-1185">Reference proteome</keyword>
<dbReference type="OrthoDB" id="3501153at2759"/>
<gene>
    <name evidence="1" type="ORF">TSTA_084850</name>
</gene>
<name>B8M0F7_TALSN</name>
<dbReference type="AlphaFoldDB" id="B8M0F7"/>
<dbReference type="GeneID" id="8106091"/>
<protein>
    <submittedName>
        <fullName evidence="1">Uncharacterized protein</fullName>
    </submittedName>
</protein>
<dbReference type="RefSeq" id="XP_002478217.1">
    <property type="nucleotide sequence ID" value="XM_002478172.1"/>
</dbReference>
<dbReference type="STRING" id="441959.B8M0F7"/>
<evidence type="ECO:0000313" key="1">
    <source>
        <dbReference type="EMBL" id="EED21254.1"/>
    </source>
</evidence>
<dbReference type="eggNOG" id="ENOG502SY26">
    <property type="taxonomic scope" value="Eukaryota"/>
</dbReference>
<proteinExistence type="predicted"/>
<reference evidence="2" key="1">
    <citation type="journal article" date="2015" name="Genome Announc.">
        <title>Genome sequence of the AIDS-associated pathogen Penicillium marneffei (ATCC18224) and its near taxonomic relative Talaromyces stipitatus (ATCC10500).</title>
        <authorList>
            <person name="Nierman W.C."/>
            <person name="Fedorova-Abrams N.D."/>
            <person name="Andrianopoulos A."/>
        </authorList>
    </citation>
    <scope>NUCLEOTIDE SEQUENCE [LARGE SCALE GENOMIC DNA]</scope>
    <source>
        <strain evidence="2">ATCC 10500 / CBS 375.48 / QM 6759 / NRRL 1006</strain>
    </source>
</reference>
<dbReference type="EMBL" id="EQ962653">
    <property type="protein sequence ID" value="EED21254.1"/>
    <property type="molecule type" value="Genomic_DNA"/>
</dbReference>
<dbReference type="PANTHER" id="PTHR35896">
    <property type="entry name" value="IG-LIKE DOMAIN-CONTAINING PROTEIN"/>
    <property type="match status" value="1"/>
</dbReference>
<dbReference type="PANTHER" id="PTHR35896:SF3">
    <property type="entry name" value="MAJOR FACILITATOR SUPERFAMILY TRANSPORTER"/>
    <property type="match status" value="1"/>
</dbReference>
<dbReference type="HOGENOM" id="CLU_1284037_0_0_1"/>
<evidence type="ECO:0000313" key="2">
    <source>
        <dbReference type="Proteomes" id="UP000001745"/>
    </source>
</evidence>
<accession>B8M0F7</accession>
<dbReference type="VEuPathDB" id="FungiDB:TSTA_084850"/>
<dbReference type="Proteomes" id="UP000001745">
    <property type="component" value="Unassembled WGS sequence"/>
</dbReference>
<dbReference type="PhylomeDB" id="B8M0F7"/>
<sequence>MFDLSKFRSLSIWAPGRRREQKYTKISVEEGDTEELLTQREIRNGSQAKLRAFILAGIVLASHSEPQWIPCGSTAAEARAANCHYEPMQRSWIPDACYFEEPSSEYDPFGDRPWFSDRNLTIPANLDRLRSGDEELAFVRYFHDEHCLYSWRKLHLAVQLGRRLTDTKTYDLHHTMHCARGIANLIVVSKQDGYKSPPNEYTESPLMFQECVKMF</sequence>
<organism evidence="1 2">
    <name type="scientific">Talaromyces stipitatus (strain ATCC 10500 / CBS 375.48 / QM 6759 / NRRL 1006)</name>
    <name type="common">Penicillium stipitatum</name>
    <dbReference type="NCBI Taxonomy" id="441959"/>
    <lineage>
        <taxon>Eukaryota</taxon>
        <taxon>Fungi</taxon>
        <taxon>Dikarya</taxon>
        <taxon>Ascomycota</taxon>
        <taxon>Pezizomycotina</taxon>
        <taxon>Eurotiomycetes</taxon>
        <taxon>Eurotiomycetidae</taxon>
        <taxon>Eurotiales</taxon>
        <taxon>Trichocomaceae</taxon>
        <taxon>Talaromyces</taxon>
        <taxon>Talaromyces sect. Talaromyces</taxon>
    </lineage>
</organism>
<dbReference type="InterPro" id="IPR053008">
    <property type="entry name" value="Phomopsin_biosynth_assoc"/>
</dbReference>
<dbReference type="OMA" id="FHDEHCL"/>
<dbReference type="InParanoid" id="B8M0F7"/>